<evidence type="ECO:0000259" key="5">
    <source>
        <dbReference type="PROSITE" id="PS51891"/>
    </source>
</evidence>
<dbReference type="RefSeq" id="WP_101345098.1">
    <property type="nucleotide sequence ID" value="NZ_PJAI02000004.1"/>
</dbReference>
<protein>
    <submittedName>
        <fullName evidence="6">GFA family protein</fullName>
    </submittedName>
</protein>
<gene>
    <name evidence="6" type="ORF">CWS31_005080</name>
</gene>
<dbReference type="SUPFAM" id="SSF51316">
    <property type="entry name" value="Mss4-like"/>
    <property type="match status" value="1"/>
</dbReference>
<dbReference type="InterPro" id="IPR011057">
    <property type="entry name" value="Mss4-like_sf"/>
</dbReference>
<evidence type="ECO:0000313" key="7">
    <source>
        <dbReference type="Proteomes" id="UP000815846"/>
    </source>
</evidence>
<sequence length="142" mass="15787">MHNPNVKFPISGACQCGQLTYQLFEKPKMVLACHCTECQKLAGSPFSVTAVIDTSAIKFSGEMKEWSRSADSGNENIAKFCPNCGTRIYHYNPADMSTIKLKLKPIAPEVANLFEPSAHVWVSKKLSWYTIPDGMKCIDKQP</sequence>
<dbReference type="PROSITE" id="PS51891">
    <property type="entry name" value="CENP_V_GFA"/>
    <property type="match status" value="1"/>
</dbReference>
<comment type="similarity">
    <text evidence="1">Belongs to the Gfa family.</text>
</comment>
<keyword evidence="3" id="KW-0862">Zinc</keyword>
<evidence type="ECO:0000256" key="1">
    <source>
        <dbReference type="ARBA" id="ARBA00005495"/>
    </source>
</evidence>
<name>A0ABY3MYM7_9GAMM</name>
<proteinExistence type="inferred from homology"/>
<dbReference type="PANTHER" id="PTHR33337:SF40">
    <property type="entry name" value="CENP-V_GFA DOMAIN-CONTAINING PROTEIN-RELATED"/>
    <property type="match status" value="1"/>
</dbReference>
<accession>A0ABY3MYM7</accession>
<dbReference type="PANTHER" id="PTHR33337">
    <property type="entry name" value="GFA DOMAIN-CONTAINING PROTEIN"/>
    <property type="match status" value="1"/>
</dbReference>
<dbReference type="Pfam" id="PF04828">
    <property type="entry name" value="GFA"/>
    <property type="match status" value="1"/>
</dbReference>
<keyword evidence="2" id="KW-0479">Metal-binding</keyword>
<dbReference type="EMBL" id="PJAI02000004">
    <property type="protein sequence ID" value="TYK66331.1"/>
    <property type="molecule type" value="Genomic_DNA"/>
</dbReference>
<evidence type="ECO:0000313" key="6">
    <source>
        <dbReference type="EMBL" id="TYK66331.1"/>
    </source>
</evidence>
<organism evidence="6 7">
    <name type="scientific">Colwellia echini</name>
    <dbReference type="NCBI Taxonomy" id="1982103"/>
    <lineage>
        <taxon>Bacteria</taxon>
        <taxon>Pseudomonadati</taxon>
        <taxon>Pseudomonadota</taxon>
        <taxon>Gammaproteobacteria</taxon>
        <taxon>Alteromonadales</taxon>
        <taxon>Colwelliaceae</taxon>
        <taxon>Colwellia</taxon>
    </lineage>
</organism>
<evidence type="ECO:0000256" key="2">
    <source>
        <dbReference type="ARBA" id="ARBA00022723"/>
    </source>
</evidence>
<comment type="caution">
    <text evidence="6">The sequence shown here is derived from an EMBL/GenBank/DDBJ whole genome shotgun (WGS) entry which is preliminary data.</text>
</comment>
<reference evidence="6 7" key="1">
    <citation type="submission" date="2019-08" db="EMBL/GenBank/DDBJ databases">
        <title>Microbe sample from Colwellia echini.</title>
        <authorList>
            <person name="Christiansen L."/>
            <person name="Pathiraja D."/>
            <person name="Schultz-Johansen M."/>
            <person name="Choi I.-G."/>
            <person name="Stougaard P."/>
        </authorList>
    </citation>
    <scope>NUCLEOTIDE SEQUENCE [LARGE SCALE GENOMIC DNA]</scope>
    <source>
        <strain evidence="6 7">A3</strain>
    </source>
</reference>
<dbReference type="InterPro" id="IPR006913">
    <property type="entry name" value="CENP-V/GFA"/>
</dbReference>
<evidence type="ECO:0000256" key="4">
    <source>
        <dbReference type="ARBA" id="ARBA00023239"/>
    </source>
</evidence>
<keyword evidence="4" id="KW-0456">Lyase</keyword>
<feature type="domain" description="CENP-V/GFA" evidence="5">
    <location>
        <begin position="10"/>
        <end position="130"/>
    </location>
</feature>
<evidence type="ECO:0000256" key="3">
    <source>
        <dbReference type="ARBA" id="ARBA00022833"/>
    </source>
</evidence>
<keyword evidence="7" id="KW-1185">Reference proteome</keyword>
<dbReference type="Proteomes" id="UP000815846">
    <property type="component" value="Unassembled WGS sequence"/>
</dbReference>
<dbReference type="Gene3D" id="3.90.1590.10">
    <property type="entry name" value="glutathione-dependent formaldehyde- activating enzyme (gfa)"/>
    <property type="match status" value="1"/>
</dbReference>